<comment type="caution">
    <text evidence="12">The sequence shown here is derived from an EMBL/GenBank/DDBJ whole genome shotgun (WGS) entry which is preliminary data.</text>
</comment>
<dbReference type="NCBIfam" id="TIGR01352">
    <property type="entry name" value="tonB_Cterm"/>
    <property type="match status" value="1"/>
</dbReference>
<dbReference type="InterPro" id="IPR037682">
    <property type="entry name" value="TonB_C"/>
</dbReference>
<organism evidence="12 13">
    <name type="scientific">Spiribacter aquaticus</name>
    <dbReference type="NCBI Taxonomy" id="1935996"/>
    <lineage>
        <taxon>Bacteria</taxon>
        <taxon>Pseudomonadati</taxon>
        <taxon>Pseudomonadota</taxon>
        <taxon>Gammaproteobacteria</taxon>
        <taxon>Chromatiales</taxon>
        <taxon>Ectothiorhodospiraceae</taxon>
        <taxon>Spiribacter</taxon>
    </lineage>
</organism>
<keyword evidence="3" id="KW-0813">Transport</keyword>
<evidence type="ECO:0000313" key="13">
    <source>
        <dbReference type="Proteomes" id="UP000316688"/>
    </source>
</evidence>
<gene>
    <name evidence="12" type="ORF">FPL11_09405</name>
</gene>
<protein>
    <submittedName>
        <fullName evidence="12">Energy transducer TonB</fullName>
    </submittedName>
</protein>
<evidence type="ECO:0000256" key="8">
    <source>
        <dbReference type="ARBA" id="ARBA00022989"/>
    </source>
</evidence>
<dbReference type="Proteomes" id="UP000316688">
    <property type="component" value="Unassembled WGS sequence"/>
</dbReference>
<evidence type="ECO:0000259" key="11">
    <source>
        <dbReference type="PROSITE" id="PS52015"/>
    </source>
</evidence>
<feature type="compositionally biased region" description="Acidic residues" evidence="10">
    <location>
        <begin position="85"/>
        <end position="95"/>
    </location>
</feature>
<feature type="domain" description="TonB C-terminal" evidence="11">
    <location>
        <begin position="146"/>
        <end position="243"/>
    </location>
</feature>
<feature type="region of interest" description="Disordered" evidence="10">
    <location>
        <begin position="30"/>
        <end position="144"/>
    </location>
</feature>
<evidence type="ECO:0000256" key="1">
    <source>
        <dbReference type="ARBA" id="ARBA00004383"/>
    </source>
</evidence>
<evidence type="ECO:0000256" key="2">
    <source>
        <dbReference type="ARBA" id="ARBA00006555"/>
    </source>
</evidence>
<feature type="compositionally biased region" description="Low complexity" evidence="10">
    <location>
        <begin position="111"/>
        <end position="120"/>
    </location>
</feature>
<feature type="compositionally biased region" description="Pro residues" evidence="10">
    <location>
        <begin position="68"/>
        <end position="84"/>
    </location>
</feature>
<dbReference type="InterPro" id="IPR006260">
    <property type="entry name" value="TonB/TolA_C"/>
</dbReference>
<evidence type="ECO:0000256" key="9">
    <source>
        <dbReference type="ARBA" id="ARBA00023136"/>
    </source>
</evidence>
<comment type="similarity">
    <text evidence="2">Belongs to the TonB family.</text>
</comment>
<evidence type="ECO:0000256" key="6">
    <source>
        <dbReference type="ARBA" id="ARBA00022692"/>
    </source>
</evidence>
<keyword evidence="9" id="KW-0472">Membrane</keyword>
<dbReference type="RefSeq" id="WP_144348377.1">
    <property type="nucleotide sequence ID" value="NZ_VMKP01000004.1"/>
</dbReference>
<keyword evidence="6" id="KW-0812">Transmembrane</keyword>
<proteinExistence type="inferred from homology"/>
<dbReference type="GO" id="GO:0055085">
    <property type="term" value="P:transmembrane transport"/>
    <property type="evidence" value="ECO:0007669"/>
    <property type="project" value="InterPro"/>
</dbReference>
<keyword evidence="5" id="KW-0997">Cell inner membrane</keyword>
<reference evidence="12 13" key="1">
    <citation type="submission" date="2019-07" db="EMBL/GenBank/DDBJ databases">
        <title>Reclasification of Spiribacter aquaticus.</title>
        <authorList>
            <person name="Leon M.J."/>
            <person name="Sanchez-Porro C."/>
            <person name="Ventosa A."/>
        </authorList>
    </citation>
    <scope>NUCLEOTIDE SEQUENCE [LARGE SCALE GENOMIC DNA]</scope>
    <source>
        <strain evidence="12 13">SP30</strain>
    </source>
</reference>
<dbReference type="PROSITE" id="PS52015">
    <property type="entry name" value="TONB_CTD"/>
    <property type="match status" value="1"/>
</dbReference>
<dbReference type="EMBL" id="VMKP01000004">
    <property type="protein sequence ID" value="TVO63861.1"/>
    <property type="molecule type" value="Genomic_DNA"/>
</dbReference>
<evidence type="ECO:0000256" key="4">
    <source>
        <dbReference type="ARBA" id="ARBA00022475"/>
    </source>
</evidence>
<dbReference type="SUPFAM" id="SSF74653">
    <property type="entry name" value="TolA/TonB C-terminal domain"/>
    <property type="match status" value="1"/>
</dbReference>
<dbReference type="GO" id="GO:0031992">
    <property type="term" value="F:energy transducer activity"/>
    <property type="evidence" value="ECO:0007669"/>
    <property type="project" value="TreeGrafter"/>
</dbReference>
<dbReference type="GO" id="GO:0098797">
    <property type="term" value="C:plasma membrane protein complex"/>
    <property type="evidence" value="ECO:0007669"/>
    <property type="project" value="TreeGrafter"/>
</dbReference>
<dbReference type="InterPro" id="IPR051045">
    <property type="entry name" value="TonB-dependent_transducer"/>
</dbReference>
<sequence>MNRGGGIWIVAFLLAGLAHAGLLGLTPPLSPPESRAPGAADDRLRIELGAAPSRSIAETQKAIAEAPEPAPKPEPQPDPQPEPQPEPEPEPEPEAEPSPAPALEPEPEPKTSPQTQTSAPAPSPPPAPSDAGEPVPGKGSAAARRDYLQTLRTWLSKHQRYPRRARLRGLEGDAVVRLRFDGDATLASANVAEATGHRSLDEALAAMLRRAQPLPAPPDDADVAGRTIDVPVRFSLRDDGGDF</sequence>
<keyword evidence="13" id="KW-1185">Reference proteome</keyword>
<keyword evidence="4" id="KW-1003">Cell membrane</keyword>
<evidence type="ECO:0000256" key="10">
    <source>
        <dbReference type="SAM" id="MobiDB-lite"/>
    </source>
</evidence>
<dbReference type="PANTHER" id="PTHR33446">
    <property type="entry name" value="PROTEIN TONB-RELATED"/>
    <property type="match status" value="1"/>
</dbReference>
<dbReference type="AlphaFoldDB" id="A0A557RFD4"/>
<evidence type="ECO:0000256" key="7">
    <source>
        <dbReference type="ARBA" id="ARBA00022927"/>
    </source>
</evidence>
<evidence type="ECO:0000313" key="12">
    <source>
        <dbReference type="EMBL" id="TVO63861.1"/>
    </source>
</evidence>
<keyword evidence="7" id="KW-0653">Protein transport</keyword>
<accession>A0A557RFD4</accession>
<dbReference type="Gene3D" id="3.30.1150.10">
    <property type="match status" value="1"/>
</dbReference>
<dbReference type="PANTHER" id="PTHR33446:SF2">
    <property type="entry name" value="PROTEIN TONB"/>
    <property type="match status" value="1"/>
</dbReference>
<name>A0A557RFD4_9GAMM</name>
<dbReference type="Pfam" id="PF03544">
    <property type="entry name" value="TonB_C"/>
    <property type="match status" value="1"/>
</dbReference>
<evidence type="ECO:0000256" key="5">
    <source>
        <dbReference type="ARBA" id="ARBA00022519"/>
    </source>
</evidence>
<comment type="subcellular location">
    <subcellularLocation>
        <location evidence="1">Cell inner membrane</location>
        <topology evidence="1">Single-pass membrane protein</topology>
        <orientation evidence="1">Periplasmic side</orientation>
    </subcellularLocation>
</comment>
<dbReference type="GO" id="GO:0015031">
    <property type="term" value="P:protein transport"/>
    <property type="evidence" value="ECO:0007669"/>
    <property type="project" value="UniProtKB-KW"/>
</dbReference>
<evidence type="ECO:0000256" key="3">
    <source>
        <dbReference type="ARBA" id="ARBA00022448"/>
    </source>
</evidence>
<keyword evidence="8" id="KW-1133">Transmembrane helix</keyword>